<evidence type="ECO:0000256" key="2">
    <source>
        <dbReference type="ARBA" id="ARBA00013729"/>
    </source>
</evidence>
<dbReference type="GO" id="GO:0032784">
    <property type="term" value="P:regulation of DNA-templated transcription elongation"/>
    <property type="evidence" value="ECO:0007669"/>
    <property type="project" value="UniProtKB-UniRule"/>
</dbReference>
<evidence type="ECO:0000256" key="3">
    <source>
        <dbReference type="ARBA" id="ARBA00023015"/>
    </source>
</evidence>
<dbReference type="Pfam" id="PF01272">
    <property type="entry name" value="GreA_GreB"/>
    <property type="match status" value="1"/>
</dbReference>
<dbReference type="Gene3D" id="3.10.50.30">
    <property type="entry name" value="Transcription elongation factor, GreA/GreB, C-terminal domain"/>
    <property type="match status" value="1"/>
</dbReference>
<dbReference type="InterPro" id="IPR006359">
    <property type="entry name" value="Tscrpt_elong_fac_GreA"/>
</dbReference>
<sequence>MSQHYLSQDALNALKIELQERKTVQRAELSEQIGSAKELGDLSENFEYHDAKERQGQNETRILEIEDMLRNIVLVESKSGGSKIMLGTTFKAKSGNIEKTFEIVGASESDPINGKISNESPLGNAFLGLAAGDIASITTPAGKIEYKVISID</sequence>
<dbReference type="InterPro" id="IPR022691">
    <property type="entry name" value="Tscrpt_elong_fac_GreA/B_N"/>
</dbReference>
<keyword evidence="4 8" id="KW-0238">DNA-binding</keyword>
<proteinExistence type="inferred from homology"/>
<evidence type="ECO:0000313" key="13">
    <source>
        <dbReference type="Proteomes" id="UP000033930"/>
    </source>
</evidence>
<comment type="function">
    <text evidence="6 8 9">Necessary for efficient RNA polymerase transcription elongation past template-encoded arresting sites. The arresting sites in DNA have the property of trapping a certain fraction of elongating RNA polymerases that pass through, resulting in locked ternary complexes. Cleavage of the nascent transcript by cleavage factors such as GreA or GreB allows the resumption of elongation from the new 3'terminus. GreA releases sequences of 2 to 3 nucleotides.</text>
</comment>
<comment type="caution">
    <text evidence="12">The sequence shown here is derived from an EMBL/GenBank/DDBJ whole genome shotgun (WGS) entry which is preliminary data.</text>
</comment>
<dbReference type="Pfam" id="PF03449">
    <property type="entry name" value="GreA_GreB_N"/>
    <property type="match status" value="1"/>
</dbReference>
<dbReference type="InterPro" id="IPR036953">
    <property type="entry name" value="GreA/GreB_C_sf"/>
</dbReference>
<gene>
    <name evidence="8" type="primary">greA</name>
    <name evidence="12" type="ORF">UU50_C0002G0046</name>
</gene>
<dbReference type="NCBIfam" id="TIGR01462">
    <property type="entry name" value="greA"/>
    <property type="match status" value="1"/>
</dbReference>
<feature type="domain" description="Transcription elongation factor GreA/GreB C-terminal" evidence="10">
    <location>
        <begin position="89"/>
        <end position="151"/>
    </location>
</feature>
<feature type="domain" description="Transcription elongation factor GreA/GreB N-terminal" evidence="11">
    <location>
        <begin position="5"/>
        <end position="72"/>
    </location>
</feature>
<accession>A0A0G0VFX0</accession>
<evidence type="ECO:0000256" key="4">
    <source>
        <dbReference type="ARBA" id="ARBA00023125"/>
    </source>
</evidence>
<dbReference type="GO" id="GO:0070063">
    <property type="term" value="F:RNA polymerase binding"/>
    <property type="evidence" value="ECO:0007669"/>
    <property type="project" value="InterPro"/>
</dbReference>
<evidence type="ECO:0000313" key="12">
    <source>
        <dbReference type="EMBL" id="KKR99864.1"/>
    </source>
</evidence>
<evidence type="ECO:0000256" key="8">
    <source>
        <dbReference type="HAMAP-Rule" id="MF_00105"/>
    </source>
</evidence>
<dbReference type="InterPro" id="IPR023459">
    <property type="entry name" value="Tscrpt_elong_fac_GreA/B_fam"/>
</dbReference>
<dbReference type="Proteomes" id="UP000033930">
    <property type="component" value="Unassembled WGS sequence"/>
</dbReference>
<dbReference type="PANTHER" id="PTHR30437">
    <property type="entry name" value="TRANSCRIPTION ELONGATION FACTOR GREA"/>
    <property type="match status" value="1"/>
</dbReference>
<dbReference type="InterPro" id="IPR001437">
    <property type="entry name" value="Tscrpt_elong_fac_GreA/B_C"/>
</dbReference>
<evidence type="ECO:0000256" key="6">
    <source>
        <dbReference type="ARBA" id="ARBA00024916"/>
    </source>
</evidence>
<keyword evidence="5 8" id="KW-0804">Transcription</keyword>
<evidence type="ECO:0000259" key="11">
    <source>
        <dbReference type="Pfam" id="PF03449"/>
    </source>
</evidence>
<keyword evidence="12" id="KW-0251">Elongation factor</keyword>
<dbReference type="GO" id="GO:0003746">
    <property type="term" value="F:translation elongation factor activity"/>
    <property type="evidence" value="ECO:0007669"/>
    <property type="project" value="UniProtKB-KW"/>
</dbReference>
<organism evidence="12 13">
    <name type="scientific">Candidatus Uhrbacteria bacterium GW2011_GWC1_41_20</name>
    <dbReference type="NCBI Taxonomy" id="1618983"/>
    <lineage>
        <taxon>Bacteria</taxon>
        <taxon>Candidatus Uhriibacteriota</taxon>
    </lineage>
</organism>
<dbReference type="EMBL" id="LCAW01000002">
    <property type="protein sequence ID" value="KKR99864.1"/>
    <property type="molecule type" value="Genomic_DNA"/>
</dbReference>
<dbReference type="GO" id="GO:0003677">
    <property type="term" value="F:DNA binding"/>
    <property type="evidence" value="ECO:0007669"/>
    <property type="project" value="UniProtKB-UniRule"/>
</dbReference>
<dbReference type="SUPFAM" id="SSF54534">
    <property type="entry name" value="FKBP-like"/>
    <property type="match status" value="1"/>
</dbReference>
<dbReference type="GO" id="GO:0006354">
    <property type="term" value="P:DNA-templated transcription elongation"/>
    <property type="evidence" value="ECO:0007669"/>
    <property type="project" value="TreeGrafter"/>
</dbReference>
<evidence type="ECO:0000256" key="5">
    <source>
        <dbReference type="ARBA" id="ARBA00023163"/>
    </source>
</evidence>
<keyword evidence="3 8" id="KW-0805">Transcription regulation</keyword>
<dbReference type="PANTHER" id="PTHR30437:SF4">
    <property type="entry name" value="TRANSCRIPTION ELONGATION FACTOR GREA"/>
    <property type="match status" value="1"/>
</dbReference>
<comment type="similarity">
    <text evidence="1 8 9">Belongs to the GreA/GreB family.</text>
</comment>
<dbReference type="PIRSF" id="PIRSF006092">
    <property type="entry name" value="GreA_GreB"/>
    <property type="match status" value="1"/>
</dbReference>
<evidence type="ECO:0000256" key="7">
    <source>
        <dbReference type="ARBA" id="ARBA00030776"/>
    </source>
</evidence>
<evidence type="ECO:0000256" key="1">
    <source>
        <dbReference type="ARBA" id="ARBA00008213"/>
    </source>
</evidence>
<dbReference type="PATRIC" id="fig|1618983.3.peg.117"/>
<keyword evidence="12" id="KW-0648">Protein biosynthesis</keyword>
<dbReference type="AlphaFoldDB" id="A0A0G0VFX0"/>
<evidence type="ECO:0000259" key="10">
    <source>
        <dbReference type="Pfam" id="PF01272"/>
    </source>
</evidence>
<dbReference type="Gene3D" id="1.10.287.180">
    <property type="entry name" value="Transcription elongation factor, GreA/GreB, N-terminal domain"/>
    <property type="match status" value="1"/>
</dbReference>
<dbReference type="InterPro" id="IPR028624">
    <property type="entry name" value="Tscrpt_elong_fac_GreA/B"/>
</dbReference>
<reference evidence="12 13" key="1">
    <citation type="journal article" date="2015" name="Nature">
        <title>rRNA introns, odd ribosomes, and small enigmatic genomes across a large radiation of phyla.</title>
        <authorList>
            <person name="Brown C.T."/>
            <person name="Hug L.A."/>
            <person name="Thomas B.C."/>
            <person name="Sharon I."/>
            <person name="Castelle C.J."/>
            <person name="Singh A."/>
            <person name="Wilkins M.J."/>
            <person name="Williams K.H."/>
            <person name="Banfield J.F."/>
        </authorList>
    </citation>
    <scope>NUCLEOTIDE SEQUENCE [LARGE SCALE GENOMIC DNA]</scope>
</reference>
<protein>
    <recommendedName>
        <fullName evidence="2 8">Transcription elongation factor GreA</fullName>
    </recommendedName>
    <alternativeName>
        <fullName evidence="7 8">Transcript cleavage factor GreA</fullName>
    </alternativeName>
</protein>
<dbReference type="FunFam" id="1.10.287.180:FF:000001">
    <property type="entry name" value="Transcription elongation factor GreA"/>
    <property type="match status" value="1"/>
</dbReference>
<evidence type="ECO:0000256" key="9">
    <source>
        <dbReference type="RuleBase" id="RU000556"/>
    </source>
</evidence>
<name>A0A0G0VFX0_9BACT</name>
<dbReference type="HAMAP" id="MF_00105">
    <property type="entry name" value="GreA_GreB"/>
    <property type="match status" value="1"/>
</dbReference>
<dbReference type="SUPFAM" id="SSF46557">
    <property type="entry name" value="GreA transcript cleavage protein, N-terminal domain"/>
    <property type="match status" value="1"/>
</dbReference>
<dbReference type="InterPro" id="IPR036805">
    <property type="entry name" value="Tscrpt_elong_fac_GreA/B_N_sf"/>
</dbReference>